<dbReference type="EMBL" id="CAUYUJ010016715">
    <property type="protein sequence ID" value="CAK0868086.1"/>
    <property type="molecule type" value="Genomic_DNA"/>
</dbReference>
<reference evidence="1" key="1">
    <citation type="submission" date="2023-10" db="EMBL/GenBank/DDBJ databases">
        <authorList>
            <person name="Chen Y."/>
            <person name="Shah S."/>
            <person name="Dougan E. K."/>
            <person name="Thang M."/>
            <person name="Chan C."/>
        </authorList>
    </citation>
    <scope>NUCLEOTIDE SEQUENCE [LARGE SCALE GENOMIC DNA]</scope>
</reference>
<name>A0ABN9V5J9_9DINO</name>
<accession>A0ABN9V5J9</accession>
<organism evidence="1 2">
    <name type="scientific">Prorocentrum cordatum</name>
    <dbReference type="NCBI Taxonomy" id="2364126"/>
    <lineage>
        <taxon>Eukaryota</taxon>
        <taxon>Sar</taxon>
        <taxon>Alveolata</taxon>
        <taxon>Dinophyceae</taxon>
        <taxon>Prorocentrales</taxon>
        <taxon>Prorocentraceae</taxon>
        <taxon>Prorocentrum</taxon>
    </lineage>
</organism>
<evidence type="ECO:0000313" key="1">
    <source>
        <dbReference type="EMBL" id="CAK0868086.1"/>
    </source>
</evidence>
<keyword evidence="2" id="KW-1185">Reference proteome</keyword>
<comment type="caution">
    <text evidence="1">The sequence shown here is derived from an EMBL/GenBank/DDBJ whole genome shotgun (WGS) entry which is preliminary data.</text>
</comment>
<protein>
    <submittedName>
        <fullName evidence="1">Uncharacterized protein</fullName>
    </submittedName>
</protein>
<proteinExistence type="predicted"/>
<dbReference type="Proteomes" id="UP001189429">
    <property type="component" value="Unassembled WGS sequence"/>
</dbReference>
<gene>
    <name evidence="1" type="ORF">PCOR1329_LOCUS54862</name>
</gene>
<sequence length="165" mass="17947">MPIAQPMIPLKQKEANQPKQKHYEICSDFWIGPGRPWPRLRRWNPIPGARRAPRIAQEAIRGAAKDVQRRLEERADLRKLMFMQMFPLRGISVLGPHAPSLCAVMQCTWPGASLSAPDALPSRGGAEQDSTKLCKCAPLYSSRGAPVLSKRARPAGTTGAAGGGG</sequence>
<evidence type="ECO:0000313" key="2">
    <source>
        <dbReference type="Proteomes" id="UP001189429"/>
    </source>
</evidence>